<protein>
    <recommendedName>
        <fullName evidence="8">Pentacotripeptide-repeat region of PRORP domain-containing protein</fullName>
    </recommendedName>
</protein>
<evidence type="ECO:0008006" key="8">
    <source>
        <dbReference type="Google" id="ProtNLM"/>
    </source>
</evidence>
<evidence type="ECO:0000256" key="1">
    <source>
        <dbReference type="ARBA" id="ARBA00006192"/>
    </source>
</evidence>
<dbReference type="PANTHER" id="PTHR47447">
    <property type="entry name" value="OS03G0856100 PROTEIN"/>
    <property type="match status" value="1"/>
</dbReference>
<dbReference type="OrthoDB" id="185373at2759"/>
<comment type="function">
    <text evidence="3">Regulates mitochondrial small subunit maturation by controlling 15S rRNA 5'-end processing. Localizes to the 5' precursor of the 15S rRNA in a position that is subsequently occupied by mS47 in the mature yeast mtSSU. Uses structure and sequence-specific RNA recognition, binding to a single-stranded region of the precursor and specifically recognizing bases -6 to -1. The exchange of Ccm1 for mS47 is coupled to the irreversible removal of precursor rRNA that is accompanied by conformational changes of the mitoribosomal proteins uS5m and mS26. These conformational changes signal completion of 5'-end rRNA processing through protection of the mature 5'-end of the 15S rRNA and stabilization of mS47. The removal of the 5' precursor together with the dissociation of Ccm1 may be catalyzed by the 5'-3' exoribonuclease Pet127. Involved in the specific removal of group I introns in mitochondrial encoded transcripts.</text>
</comment>
<keyword evidence="7" id="KW-1185">Reference proteome</keyword>
<evidence type="ECO:0000256" key="3">
    <source>
        <dbReference type="ARBA" id="ARBA00044493"/>
    </source>
</evidence>
<evidence type="ECO:0000256" key="5">
    <source>
        <dbReference type="PROSITE-ProRule" id="PRU00708"/>
    </source>
</evidence>
<feature type="repeat" description="PPR" evidence="5">
    <location>
        <begin position="157"/>
        <end position="191"/>
    </location>
</feature>
<evidence type="ECO:0000256" key="2">
    <source>
        <dbReference type="ARBA" id="ARBA00022737"/>
    </source>
</evidence>
<comment type="similarity">
    <text evidence="1">Belongs to the CCM1 family.</text>
</comment>
<dbReference type="EMBL" id="MCGR01000002">
    <property type="protein sequence ID" value="ORY91647.1"/>
    <property type="molecule type" value="Genomic_DNA"/>
</dbReference>
<dbReference type="NCBIfam" id="TIGR00756">
    <property type="entry name" value="PPR"/>
    <property type="match status" value="2"/>
</dbReference>
<dbReference type="InParanoid" id="A0A1Y2G2R6"/>
<evidence type="ECO:0000256" key="4">
    <source>
        <dbReference type="ARBA" id="ARBA00044511"/>
    </source>
</evidence>
<dbReference type="Pfam" id="PF13041">
    <property type="entry name" value="PPR_2"/>
    <property type="match status" value="1"/>
</dbReference>
<name>A0A1Y2G2R6_9BASI</name>
<reference evidence="6 7" key="1">
    <citation type="submission" date="2016-07" db="EMBL/GenBank/DDBJ databases">
        <title>Pervasive Adenine N6-methylation of Active Genes in Fungi.</title>
        <authorList>
            <consortium name="DOE Joint Genome Institute"/>
            <person name="Mondo S.J."/>
            <person name="Dannebaum R.O."/>
            <person name="Kuo R.C."/>
            <person name="Labutti K."/>
            <person name="Haridas S."/>
            <person name="Kuo A."/>
            <person name="Salamov A."/>
            <person name="Ahrendt S.R."/>
            <person name="Lipzen A."/>
            <person name="Sullivan W."/>
            <person name="Andreopoulos W.B."/>
            <person name="Clum A."/>
            <person name="Lindquist E."/>
            <person name="Daum C."/>
            <person name="Ramamoorthy G.K."/>
            <person name="Gryganskyi A."/>
            <person name="Culley D."/>
            <person name="Magnuson J.K."/>
            <person name="James T.Y."/>
            <person name="O'Malley M.A."/>
            <person name="Stajich J.E."/>
            <person name="Spatafora J.W."/>
            <person name="Visel A."/>
            <person name="Grigoriev I.V."/>
        </authorList>
    </citation>
    <scope>NUCLEOTIDE SEQUENCE [LARGE SCALE GENOMIC DNA]</scope>
    <source>
        <strain evidence="6 7">62-1032</strain>
    </source>
</reference>
<dbReference type="Gene3D" id="1.25.40.10">
    <property type="entry name" value="Tetratricopeptide repeat domain"/>
    <property type="match status" value="3"/>
</dbReference>
<dbReference type="InterPro" id="IPR011990">
    <property type="entry name" value="TPR-like_helical_dom_sf"/>
</dbReference>
<organism evidence="6 7">
    <name type="scientific">Leucosporidium creatinivorum</name>
    <dbReference type="NCBI Taxonomy" id="106004"/>
    <lineage>
        <taxon>Eukaryota</taxon>
        <taxon>Fungi</taxon>
        <taxon>Dikarya</taxon>
        <taxon>Basidiomycota</taxon>
        <taxon>Pucciniomycotina</taxon>
        <taxon>Microbotryomycetes</taxon>
        <taxon>Leucosporidiales</taxon>
        <taxon>Leucosporidium</taxon>
    </lineage>
</organism>
<accession>A0A1Y2G2R6</accession>
<dbReference type="PROSITE" id="PS51375">
    <property type="entry name" value="PPR"/>
    <property type="match status" value="3"/>
</dbReference>
<sequence>MLQSLARSVRATASYSPTASTSTLRPFSSSASPSFLFNRPKAPTANKLLKELDQAQKNDRLDLISKLYPSLVTESQSRPPLPSQLNHDLLQSVMRFVSRTNKFNLLLRIFNDLPALGFTPNHMDHHILLVGMASSGKLDKALKWIHAMKASHGMRPAPADWNVIINGYRQAGDLEGMRSVVDKMRKAGAEPNVVTFNSLISAAFELGQLSEVRKTVEEMASSGVTADLWTETALLTGFVEAGELGSAREVQRRLLARLKSGEESEGLDEAALNGLLKLEVVERGFGGGLELAERWRDEGRPLNERSLSTLAVEGAKGLRTVEEGVRLLEDLEDATGLAADRRAWSIVLQGLLAGPGGLPEALKLHQEARDRSIQPDSTMIQPLLTALLSPSSSASPESLSVAKELYDDLSQASRAYSTSPDHSIYITLLRACADPIHPDLDFSRTLIADMRERGVRLDGASAPWHIIALMRASSSYEEAFQAYDQIRALDVTALDQKAYNAILSAFTSLSFPSSPLSNSDDLTAPQLLIMEFLSDMRHSSPPSPPNSYTYSLLLTYYSRTSSASASQIAHLHSLLKLDINLDPDTALFNSLMGAYSRVGAFNAAYRVWETMLANSRNEATRVDQTSLSILLDTCGHDGAATALNRAERVWRDVAEGRVEGIEKRNRNNWEAYVECMCRFGRFEEAEKGVFEEMGVRGEPSPTSSTLEILLKMTRRGGDERWKSVRERVLREMPELWGEVKDVAPFGEEGDLQVPKA</sequence>
<comment type="caution">
    <text evidence="6">The sequence shown here is derived from an EMBL/GenBank/DDBJ whole genome shotgun (WGS) entry which is preliminary data.</text>
</comment>
<dbReference type="Pfam" id="PF01535">
    <property type="entry name" value="PPR"/>
    <property type="match status" value="2"/>
</dbReference>
<evidence type="ECO:0000313" key="6">
    <source>
        <dbReference type="EMBL" id="ORY91647.1"/>
    </source>
</evidence>
<dbReference type="PANTHER" id="PTHR47447:SF21">
    <property type="entry name" value="PENTACOTRIPEPTIDE-REPEAT REGION OF PRORP DOMAIN-CONTAINING PROTEIN"/>
    <property type="match status" value="1"/>
</dbReference>
<feature type="repeat" description="PPR" evidence="5">
    <location>
        <begin position="192"/>
        <end position="226"/>
    </location>
</feature>
<dbReference type="Proteomes" id="UP000193467">
    <property type="component" value="Unassembled WGS sequence"/>
</dbReference>
<dbReference type="STRING" id="106004.A0A1Y2G2R6"/>
<feature type="repeat" description="PPR" evidence="5">
    <location>
        <begin position="584"/>
        <end position="614"/>
    </location>
</feature>
<gene>
    <name evidence="6" type="ORF">BCR35DRAFT_298894</name>
</gene>
<dbReference type="AlphaFoldDB" id="A0A1Y2G2R6"/>
<evidence type="ECO:0000313" key="7">
    <source>
        <dbReference type="Proteomes" id="UP000193467"/>
    </source>
</evidence>
<keyword evidence="2" id="KW-0677">Repeat</keyword>
<comment type="subunit">
    <text evidence="4">Binds to mitochondrial small subunit 15S rRNA.</text>
</comment>
<proteinExistence type="inferred from homology"/>
<dbReference type="InterPro" id="IPR002885">
    <property type="entry name" value="PPR_rpt"/>
</dbReference>